<dbReference type="GO" id="GO:0051287">
    <property type="term" value="F:NAD binding"/>
    <property type="evidence" value="ECO:0007669"/>
    <property type="project" value="InterPro"/>
</dbReference>
<evidence type="ECO:0000259" key="3">
    <source>
        <dbReference type="Pfam" id="PF14833"/>
    </source>
</evidence>
<dbReference type="Pfam" id="PF14833">
    <property type="entry name" value="NAD_binding_11"/>
    <property type="match status" value="1"/>
</dbReference>
<protein>
    <submittedName>
        <fullName evidence="4">NAD(P)-dependent oxidoreductase</fullName>
    </submittedName>
</protein>
<feature type="domain" description="3-hydroxyisobutyrate dehydrogenase-like NAD-binding" evidence="3">
    <location>
        <begin position="189"/>
        <end position="307"/>
    </location>
</feature>
<dbReference type="GO" id="GO:0050661">
    <property type="term" value="F:NADP binding"/>
    <property type="evidence" value="ECO:0007669"/>
    <property type="project" value="InterPro"/>
</dbReference>
<dbReference type="Gene3D" id="3.40.50.720">
    <property type="entry name" value="NAD(P)-binding Rossmann-like Domain"/>
    <property type="match status" value="1"/>
</dbReference>
<evidence type="ECO:0000256" key="1">
    <source>
        <dbReference type="SAM" id="MobiDB-lite"/>
    </source>
</evidence>
<dbReference type="AlphaFoldDB" id="A0A3A8AYJ8"/>
<feature type="region of interest" description="Disordered" evidence="1">
    <location>
        <begin position="320"/>
        <end position="342"/>
    </location>
</feature>
<dbReference type="PANTHER" id="PTHR43060">
    <property type="entry name" value="3-HYDROXYISOBUTYRATE DEHYDROGENASE-LIKE 1, MITOCHONDRIAL-RELATED"/>
    <property type="match status" value="1"/>
</dbReference>
<feature type="domain" description="6-phosphogluconate dehydrogenase NADP-binding" evidence="2">
    <location>
        <begin position="30"/>
        <end position="186"/>
    </location>
</feature>
<gene>
    <name evidence="4" type="ORF">D6850_02975</name>
</gene>
<dbReference type="InterPro" id="IPR029154">
    <property type="entry name" value="HIBADH-like_NADP-bd"/>
</dbReference>
<evidence type="ECO:0000313" key="5">
    <source>
        <dbReference type="Proteomes" id="UP000281128"/>
    </source>
</evidence>
<name>A0A3A8AYJ8_9RHOB</name>
<dbReference type="InterPro" id="IPR036291">
    <property type="entry name" value="NAD(P)-bd_dom_sf"/>
</dbReference>
<evidence type="ECO:0000259" key="2">
    <source>
        <dbReference type="Pfam" id="PF03446"/>
    </source>
</evidence>
<dbReference type="Proteomes" id="UP000281128">
    <property type="component" value="Unassembled WGS sequence"/>
</dbReference>
<dbReference type="SUPFAM" id="SSF51735">
    <property type="entry name" value="NAD(P)-binding Rossmann-fold domains"/>
    <property type="match status" value="1"/>
</dbReference>
<dbReference type="OrthoDB" id="9812907at2"/>
<dbReference type="SUPFAM" id="SSF48179">
    <property type="entry name" value="6-phosphogluconate dehydrogenase C-terminal domain-like"/>
    <property type="match status" value="1"/>
</dbReference>
<dbReference type="PANTHER" id="PTHR43060:SF15">
    <property type="entry name" value="3-HYDROXYISOBUTYRATE DEHYDROGENASE-LIKE 1, MITOCHONDRIAL-RELATED"/>
    <property type="match status" value="1"/>
</dbReference>
<dbReference type="InterPro" id="IPR006115">
    <property type="entry name" value="6PGDH_NADP-bd"/>
</dbReference>
<accession>A0A3A8AYJ8</accession>
<dbReference type="RefSeq" id="WP_121163622.1">
    <property type="nucleotide sequence ID" value="NZ_RAPE01000001.1"/>
</dbReference>
<sequence length="342" mass="36126">MGISASQTKATGRLWTANLRGTEAKGNGMKIGFIGLGNVGGKLAGSLLRNGLDLYVHDLDGALVDAFKARGAKAGRGPAEMMAACDVVVTCLPSPAASAAVLDEMLPHIGPGKTWLEMSTTDADEVRRLGAAVIDAGGSAVDCPVSGGCHRADSGNISIYAGCDRPTFERILPLLTVMGRRVLHTGDLGSASILKVMTNYLATANLLTLCEALCVMKAAGMDLATTYEAIAISSGNSFVHETESQLILSGSRDVNFTMDLVLKDVGLFQRLAETHGVPLELSPLVIDIMRDGQRRLGERAQSDRIIERLEKATGLDIRAPGFPSELIDDEPEAPGAEVRLRR</sequence>
<dbReference type="EMBL" id="RAPE01000001">
    <property type="protein sequence ID" value="RKF16529.1"/>
    <property type="molecule type" value="Genomic_DNA"/>
</dbReference>
<comment type="caution">
    <text evidence="4">The sequence shown here is derived from an EMBL/GenBank/DDBJ whole genome shotgun (WGS) entry which is preliminary data.</text>
</comment>
<proteinExistence type="predicted"/>
<dbReference type="InterPro" id="IPR008927">
    <property type="entry name" value="6-PGluconate_DH-like_C_sf"/>
</dbReference>
<keyword evidence="5" id="KW-1185">Reference proteome</keyword>
<dbReference type="InterPro" id="IPR013328">
    <property type="entry name" value="6PGD_dom2"/>
</dbReference>
<evidence type="ECO:0000313" key="4">
    <source>
        <dbReference type="EMBL" id="RKF16529.1"/>
    </source>
</evidence>
<organism evidence="4 5">
    <name type="scientific">Roseovarius spongiae</name>
    <dbReference type="NCBI Taxonomy" id="2320272"/>
    <lineage>
        <taxon>Bacteria</taxon>
        <taxon>Pseudomonadati</taxon>
        <taxon>Pseudomonadota</taxon>
        <taxon>Alphaproteobacteria</taxon>
        <taxon>Rhodobacterales</taxon>
        <taxon>Roseobacteraceae</taxon>
        <taxon>Roseovarius</taxon>
    </lineage>
</organism>
<reference evidence="4 5" key="1">
    <citation type="submission" date="2018-09" db="EMBL/GenBank/DDBJ databases">
        <title>Roseovarius spongiae sp. nov., isolated from a marine sponge.</title>
        <authorList>
            <person name="Zhuang L."/>
            <person name="Luo L."/>
        </authorList>
    </citation>
    <scope>NUCLEOTIDE SEQUENCE [LARGE SCALE GENOMIC DNA]</scope>
    <source>
        <strain evidence="4 5">HN-E21</strain>
    </source>
</reference>
<dbReference type="Gene3D" id="1.10.1040.10">
    <property type="entry name" value="N-(1-d-carboxylethyl)-l-norvaline Dehydrogenase, domain 2"/>
    <property type="match status" value="1"/>
</dbReference>
<dbReference type="Pfam" id="PF03446">
    <property type="entry name" value="NAD_binding_2"/>
    <property type="match status" value="1"/>
</dbReference>